<proteinExistence type="predicted"/>
<comment type="caution">
    <text evidence="1">The sequence shown here is derived from an EMBL/GenBank/DDBJ whole genome shotgun (WGS) entry which is preliminary data.</text>
</comment>
<organism evidence="1 2">
    <name type="scientific">Clarias magur</name>
    <name type="common">Asian catfish</name>
    <name type="synonym">Macropteronotus magur</name>
    <dbReference type="NCBI Taxonomy" id="1594786"/>
    <lineage>
        <taxon>Eukaryota</taxon>
        <taxon>Metazoa</taxon>
        <taxon>Chordata</taxon>
        <taxon>Craniata</taxon>
        <taxon>Vertebrata</taxon>
        <taxon>Euteleostomi</taxon>
        <taxon>Actinopterygii</taxon>
        <taxon>Neopterygii</taxon>
        <taxon>Teleostei</taxon>
        <taxon>Ostariophysi</taxon>
        <taxon>Siluriformes</taxon>
        <taxon>Clariidae</taxon>
        <taxon>Clarias</taxon>
    </lineage>
</organism>
<evidence type="ECO:0000313" key="1">
    <source>
        <dbReference type="EMBL" id="KAF5909891.1"/>
    </source>
</evidence>
<name>A0A8J4XH04_CLAMG</name>
<dbReference type="AlphaFoldDB" id="A0A8J4XH04"/>
<dbReference type="OrthoDB" id="10594540at2759"/>
<sequence>MERILNSTQTRNPSSGSTWSAQCYYSRAESRAAAELRLLLLLPTLGEKLQAALGMTHLQYTPRTAVPPKTDTVLR</sequence>
<evidence type="ECO:0000313" key="2">
    <source>
        <dbReference type="Proteomes" id="UP000727407"/>
    </source>
</evidence>
<gene>
    <name evidence="1" type="ORF">DAT39_000093</name>
</gene>
<keyword evidence="2" id="KW-1185">Reference proteome</keyword>
<dbReference type="EMBL" id="QNUK01000001">
    <property type="protein sequence ID" value="KAF5909891.1"/>
    <property type="molecule type" value="Genomic_DNA"/>
</dbReference>
<protein>
    <submittedName>
        <fullName evidence="1">Uncharacterized protein</fullName>
    </submittedName>
</protein>
<dbReference type="Proteomes" id="UP000727407">
    <property type="component" value="Unassembled WGS sequence"/>
</dbReference>
<reference evidence="1" key="1">
    <citation type="submission" date="2020-07" db="EMBL/GenBank/DDBJ databases">
        <title>Clarias magur genome sequencing, assembly and annotation.</title>
        <authorList>
            <person name="Kushwaha B."/>
            <person name="Kumar R."/>
            <person name="Das P."/>
            <person name="Joshi C.G."/>
            <person name="Kumar D."/>
            <person name="Nagpure N.S."/>
            <person name="Pandey M."/>
            <person name="Agarwal S."/>
            <person name="Srivastava S."/>
            <person name="Singh M."/>
            <person name="Sahoo L."/>
            <person name="Jayasankar P."/>
            <person name="Meher P.K."/>
            <person name="Koringa P.G."/>
            <person name="Iquebal M.A."/>
            <person name="Das S.P."/>
            <person name="Bit A."/>
            <person name="Patnaik S."/>
            <person name="Patel N."/>
            <person name="Shah T.M."/>
            <person name="Hinsu A."/>
            <person name="Jena J.K."/>
        </authorList>
    </citation>
    <scope>NUCLEOTIDE SEQUENCE</scope>
    <source>
        <strain evidence="1">CIFAMagur01</strain>
        <tissue evidence="1">Testis</tissue>
    </source>
</reference>
<accession>A0A8J4XH04</accession>